<dbReference type="AlphaFoldDB" id="G2ZYD5"/>
<feature type="compositionally biased region" description="Basic residues" evidence="1">
    <location>
        <begin position="75"/>
        <end position="90"/>
    </location>
</feature>
<feature type="compositionally biased region" description="Polar residues" evidence="1">
    <location>
        <begin position="14"/>
        <end position="24"/>
    </location>
</feature>
<evidence type="ECO:0000313" key="2">
    <source>
        <dbReference type="EMBL" id="CCA85342.1"/>
    </source>
</evidence>
<gene>
    <name evidence="2" type="ORF">RALSY_11354</name>
</gene>
<evidence type="ECO:0000256" key="1">
    <source>
        <dbReference type="SAM" id="MobiDB-lite"/>
    </source>
</evidence>
<reference evidence="2" key="1">
    <citation type="journal article" date="2011" name="PLoS ONE">
        <title>Ralstonia syzygii, the Blood Disease Bacterium and some Asian R. solanacearum strains form a single genomic species despite divergent lifestyles.</title>
        <authorList>
            <person name="Remenant B."/>
            <person name="de Cambiaire J.C."/>
            <person name="Cellier G."/>
            <person name="Jacobs J.M."/>
            <person name="Mangenot S."/>
            <person name="Barbe V."/>
            <person name="Lajus A."/>
            <person name="Vallenet D."/>
            <person name="Medigue C."/>
            <person name="Fegan M."/>
            <person name="Allen C."/>
            <person name="Prior P."/>
        </authorList>
    </citation>
    <scope>NUCLEOTIDE SEQUENCE</scope>
    <source>
        <strain evidence="2">R24</strain>
    </source>
</reference>
<organism evidence="2">
    <name type="scientific">Ralstonia syzygii R24</name>
    <dbReference type="NCBI Taxonomy" id="907261"/>
    <lineage>
        <taxon>Bacteria</taxon>
        <taxon>Pseudomonadati</taxon>
        <taxon>Pseudomonadota</taxon>
        <taxon>Betaproteobacteria</taxon>
        <taxon>Burkholderiales</taxon>
        <taxon>Burkholderiaceae</taxon>
        <taxon>Ralstonia</taxon>
        <taxon>Ralstonia solanacearum species complex</taxon>
    </lineage>
</organism>
<feature type="region of interest" description="Disordered" evidence="1">
    <location>
        <begin position="43"/>
        <end position="90"/>
    </location>
</feature>
<name>G2ZYD5_9RALS</name>
<accession>G2ZYD5</accession>
<reference evidence="2" key="2">
    <citation type="submission" date="2011-04" db="EMBL/GenBank/DDBJ databases">
        <authorList>
            <person name="Genoscope - CEA"/>
        </authorList>
    </citation>
    <scope>NUCLEOTIDE SEQUENCE</scope>
    <source>
        <strain evidence="2">R24</strain>
    </source>
</reference>
<feature type="region of interest" description="Disordered" evidence="1">
    <location>
        <begin position="1"/>
        <end position="29"/>
    </location>
</feature>
<proteinExistence type="predicted"/>
<dbReference type="EMBL" id="FR854086">
    <property type="protein sequence ID" value="CCA85342.1"/>
    <property type="molecule type" value="Genomic_DNA"/>
</dbReference>
<protein>
    <submittedName>
        <fullName evidence="2">Uncharacterized protein</fullName>
    </submittedName>
</protein>
<sequence>MPKPHGRGIPHSSDLLSATTTSNGGFAHGLNFGTHDAQAADPLRRSTHKCAQDKLSPDAPVTPVTRCYATPAGPRRCRRYNRRHADRHPS</sequence>